<reference evidence="2 3" key="1">
    <citation type="submission" date="2020-08" db="EMBL/GenBank/DDBJ databases">
        <title>Genomic Encyclopedia of Type Strains, Phase IV (KMG-IV): sequencing the most valuable type-strain genomes for metagenomic binning, comparative biology and taxonomic classification.</title>
        <authorList>
            <person name="Goeker M."/>
        </authorList>
    </citation>
    <scope>NUCLEOTIDE SEQUENCE [LARGE SCALE GENOMIC DNA]</scope>
    <source>
        <strain evidence="2 3">DSM 103725</strain>
    </source>
</reference>
<organism evidence="2 3">
    <name type="scientific">Algisphaera agarilytica</name>
    <dbReference type="NCBI Taxonomy" id="1385975"/>
    <lineage>
        <taxon>Bacteria</taxon>
        <taxon>Pseudomonadati</taxon>
        <taxon>Planctomycetota</taxon>
        <taxon>Phycisphaerae</taxon>
        <taxon>Phycisphaerales</taxon>
        <taxon>Phycisphaeraceae</taxon>
        <taxon>Algisphaera</taxon>
    </lineage>
</organism>
<keyword evidence="1" id="KW-0472">Membrane</keyword>
<feature type="transmembrane region" description="Helical" evidence="1">
    <location>
        <begin position="93"/>
        <end position="115"/>
    </location>
</feature>
<evidence type="ECO:0000313" key="2">
    <source>
        <dbReference type="EMBL" id="MBB6431422.1"/>
    </source>
</evidence>
<keyword evidence="1" id="KW-1133">Transmembrane helix</keyword>
<accession>A0A7X0H979</accession>
<dbReference type="Pfam" id="PF11026">
    <property type="entry name" value="DUF2721"/>
    <property type="match status" value="1"/>
</dbReference>
<evidence type="ECO:0000256" key="1">
    <source>
        <dbReference type="SAM" id="Phobius"/>
    </source>
</evidence>
<proteinExistence type="predicted"/>
<dbReference type="InterPro" id="IPR021279">
    <property type="entry name" value="DUF2721"/>
</dbReference>
<gene>
    <name evidence="2" type="ORF">HNQ40_003228</name>
</gene>
<dbReference type="EMBL" id="JACHGY010000001">
    <property type="protein sequence ID" value="MBB6431422.1"/>
    <property type="molecule type" value="Genomic_DNA"/>
</dbReference>
<evidence type="ECO:0000313" key="3">
    <source>
        <dbReference type="Proteomes" id="UP000541810"/>
    </source>
</evidence>
<feature type="transmembrane region" description="Helical" evidence="1">
    <location>
        <begin position="64"/>
        <end position="87"/>
    </location>
</feature>
<comment type="caution">
    <text evidence="2">The sequence shown here is derived from an EMBL/GenBank/DDBJ whole genome shotgun (WGS) entry which is preliminary data.</text>
</comment>
<dbReference type="Proteomes" id="UP000541810">
    <property type="component" value="Unassembled WGS sequence"/>
</dbReference>
<name>A0A7X0H979_9BACT</name>
<keyword evidence="3" id="KW-1185">Reference proteome</keyword>
<protein>
    <submittedName>
        <fullName evidence="2">Putative membrane protein YqjE</fullName>
    </submittedName>
</protein>
<sequence>MAQFARYTAIVGRVRQFHREYLNAYAKLQHCAPDERPLLQGICAELEQQAHGVLRLACMIRSALMFLVVAVICMIVTSLLIGLELVWPRVGAGLGLAVFVSGLVMMLVGMGYVFAEVRISLRLVQHEHAELERRAAVGVSYSGMSDSNSEAEA</sequence>
<dbReference type="AlphaFoldDB" id="A0A7X0H979"/>
<keyword evidence="1" id="KW-0812">Transmembrane</keyword>